<dbReference type="PANTHER" id="PTHR12219">
    <property type="entry name" value="NADH-UBIQUINONE OXIDOREDUCTASE"/>
    <property type="match status" value="1"/>
</dbReference>
<dbReference type="InterPro" id="IPR006885">
    <property type="entry name" value="NADH_UbQ_FeS_4_mit-like"/>
</dbReference>
<dbReference type="Proteomes" id="UP000002009">
    <property type="component" value="Chromosome 9"/>
</dbReference>
<dbReference type="OMA" id="QQKWENP"/>
<dbReference type="eggNOG" id="KOG3389">
    <property type="taxonomic scope" value="Eukaryota"/>
</dbReference>
<dbReference type="GO" id="GO:0005743">
    <property type="term" value="C:mitochondrial inner membrane"/>
    <property type="evidence" value="ECO:0007669"/>
    <property type="project" value="UniProtKB-SubCell"/>
</dbReference>
<dbReference type="EMBL" id="CP001329">
    <property type="protein sequence ID" value="ACO65428.1"/>
    <property type="molecule type" value="Genomic_DNA"/>
</dbReference>
<evidence type="ECO:0000256" key="8">
    <source>
        <dbReference type="ARBA" id="ARBA00023136"/>
    </source>
</evidence>
<name>C1EBK6_MICCC</name>
<sequence length="177" mass="19303">MALLELARKGAGLVARVDSQPALQTFARAMTAKVNQVTGAPMELYEKRKVVIFRPARAACQQGKALLNTWKIHPGEQQKWENPLMGWTSTGDAMAHQFNSILSFDSKEAAVAFCEKHGWQFEVQEPQLMGKGASTIPGAGKAGVRPKSYGDNFAVARKGIPVWPHPGFEGASQRAKK</sequence>
<keyword evidence="2 9" id="KW-0813">Transport</keyword>
<gene>
    <name evidence="10" type="ORF">MICPUN_102147</name>
</gene>
<comment type="function">
    <text evidence="9">Accessory subunit of the mitochondrial membrane respiratory chain NADH dehydrogenase (Complex I), that is believed not to be involved in catalysis. Complex I functions in the transfer of electrons from NADH to the respiratory chain. The immediate electron acceptor for the enzyme is believed to be ubiquinone.</text>
</comment>
<keyword evidence="7 9" id="KW-0496">Mitochondrion</keyword>
<accession>C1EBK6</accession>
<comment type="similarity">
    <text evidence="1 9">Belongs to the complex I NDUFS4 subunit family.</text>
</comment>
<evidence type="ECO:0000256" key="6">
    <source>
        <dbReference type="ARBA" id="ARBA00022982"/>
    </source>
</evidence>
<keyword evidence="11" id="KW-1185">Reference proteome</keyword>
<protein>
    <recommendedName>
        <fullName evidence="9">NADH dehydrogenase [ubiquinone] iron-sulfur protein 4, mitochondrial</fullName>
    </recommendedName>
</protein>
<evidence type="ECO:0000256" key="4">
    <source>
        <dbReference type="ARBA" id="ARBA00022792"/>
    </source>
</evidence>
<proteinExistence type="inferred from homology"/>
<evidence type="ECO:0000256" key="7">
    <source>
        <dbReference type="ARBA" id="ARBA00023128"/>
    </source>
</evidence>
<dbReference type="RefSeq" id="XP_002504170.1">
    <property type="nucleotide sequence ID" value="XM_002504124.1"/>
</dbReference>
<evidence type="ECO:0000256" key="1">
    <source>
        <dbReference type="ARBA" id="ARBA00005882"/>
    </source>
</evidence>
<evidence type="ECO:0000313" key="10">
    <source>
        <dbReference type="EMBL" id="ACO65428.1"/>
    </source>
</evidence>
<dbReference type="PANTHER" id="PTHR12219:SF8">
    <property type="entry name" value="NADH DEHYDROGENASE [UBIQUINONE] IRON-SULFUR PROTEIN 4, MITOCHONDRIAL"/>
    <property type="match status" value="1"/>
</dbReference>
<dbReference type="OrthoDB" id="3089at2759"/>
<reference evidence="10 11" key="1">
    <citation type="journal article" date="2009" name="Science">
        <title>Green evolution and dynamic adaptations revealed by genomes of the marine picoeukaryotes Micromonas.</title>
        <authorList>
            <person name="Worden A.Z."/>
            <person name="Lee J.H."/>
            <person name="Mock T."/>
            <person name="Rouze P."/>
            <person name="Simmons M.P."/>
            <person name="Aerts A.L."/>
            <person name="Allen A.E."/>
            <person name="Cuvelier M.L."/>
            <person name="Derelle E."/>
            <person name="Everett M.V."/>
            <person name="Foulon E."/>
            <person name="Grimwood J."/>
            <person name="Gundlach H."/>
            <person name="Henrissat B."/>
            <person name="Napoli C."/>
            <person name="McDonald S.M."/>
            <person name="Parker M.S."/>
            <person name="Rombauts S."/>
            <person name="Salamov A."/>
            <person name="Von Dassow P."/>
            <person name="Badger J.H."/>
            <person name="Coutinho P.M."/>
            <person name="Demir E."/>
            <person name="Dubchak I."/>
            <person name="Gentemann C."/>
            <person name="Eikrem W."/>
            <person name="Gready J.E."/>
            <person name="John U."/>
            <person name="Lanier W."/>
            <person name="Lindquist E.A."/>
            <person name="Lucas S."/>
            <person name="Mayer K.F."/>
            <person name="Moreau H."/>
            <person name="Not F."/>
            <person name="Otillar R."/>
            <person name="Panaud O."/>
            <person name="Pangilinan J."/>
            <person name="Paulsen I."/>
            <person name="Piegu B."/>
            <person name="Poliakov A."/>
            <person name="Robbens S."/>
            <person name="Schmutz J."/>
            <person name="Toulza E."/>
            <person name="Wyss T."/>
            <person name="Zelensky A."/>
            <person name="Zhou K."/>
            <person name="Armbrust E.V."/>
            <person name="Bhattacharya D."/>
            <person name="Goodenough U.W."/>
            <person name="Van de Peer Y."/>
            <person name="Grigoriev I.V."/>
        </authorList>
    </citation>
    <scope>NUCLEOTIDE SEQUENCE [LARGE SCALE GENOMIC DNA]</scope>
    <source>
        <strain evidence="11">RCC299 / NOUM17</strain>
    </source>
</reference>
<dbReference type="InParanoid" id="C1EBK6"/>
<keyword evidence="3 9" id="KW-0679">Respiratory chain</keyword>
<keyword evidence="6 9" id="KW-0249">Electron transport</keyword>
<dbReference type="GO" id="GO:0022900">
    <property type="term" value="P:electron transport chain"/>
    <property type="evidence" value="ECO:0007669"/>
    <property type="project" value="InterPro"/>
</dbReference>
<dbReference type="STRING" id="296587.C1EBK6"/>
<evidence type="ECO:0000256" key="2">
    <source>
        <dbReference type="ARBA" id="ARBA00022448"/>
    </source>
</evidence>
<keyword evidence="4 9" id="KW-0999">Mitochondrion inner membrane</keyword>
<dbReference type="InterPro" id="IPR038532">
    <property type="entry name" value="NDUFS4-like_sf"/>
</dbReference>
<evidence type="ECO:0000256" key="5">
    <source>
        <dbReference type="ARBA" id="ARBA00022946"/>
    </source>
</evidence>
<evidence type="ECO:0000256" key="9">
    <source>
        <dbReference type="RuleBase" id="RU367010"/>
    </source>
</evidence>
<dbReference type="KEGG" id="mis:MICPUN_102147"/>
<dbReference type="Gene3D" id="3.30.160.190">
    <property type="entry name" value="atu1810 like domain"/>
    <property type="match status" value="1"/>
</dbReference>
<keyword evidence="8 9" id="KW-0472">Membrane</keyword>
<dbReference type="AlphaFoldDB" id="C1EBK6"/>
<dbReference type="FunCoup" id="C1EBK6">
    <property type="interactions" value="1778"/>
</dbReference>
<evidence type="ECO:0000313" key="11">
    <source>
        <dbReference type="Proteomes" id="UP000002009"/>
    </source>
</evidence>
<comment type="subcellular location">
    <subcellularLocation>
        <location evidence="9">Mitochondrion inner membrane</location>
        <topology evidence="9">Peripheral membrane protein</topology>
        <orientation evidence="9">Matrix side</orientation>
    </subcellularLocation>
</comment>
<dbReference type="GeneID" id="8246347"/>
<dbReference type="Pfam" id="PF04800">
    <property type="entry name" value="NDUS4"/>
    <property type="match status" value="1"/>
</dbReference>
<keyword evidence="5 9" id="KW-0809">Transit peptide</keyword>
<evidence type="ECO:0000256" key="3">
    <source>
        <dbReference type="ARBA" id="ARBA00022660"/>
    </source>
</evidence>
<organism evidence="10 11">
    <name type="scientific">Micromonas commoda (strain RCC299 / NOUM17 / CCMP2709)</name>
    <name type="common">Picoplanktonic green alga</name>
    <dbReference type="NCBI Taxonomy" id="296587"/>
    <lineage>
        <taxon>Eukaryota</taxon>
        <taxon>Viridiplantae</taxon>
        <taxon>Chlorophyta</taxon>
        <taxon>Mamiellophyceae</taxon>
        <taxon>Mamiellales</taxon>
        <taxon>Mamiellaceae</taxon>
        <taxon>Micromonas</taxon>
    </lineage>
</organism>